<organism evidence="1 2">
    <name type="scientific">Naganishia friedmannii</name>
    <dbReference type="NCBI Taxonomy" id="89922"/>
    <lineage>
        <taxon>Eukaryota</taxon>
        <taxon>Fungi</taxon>
        <taxon>Dikarya</taxon>
        <taxon>Basidiomycota</taxon>
        <taxon>Agaricomycotina</taxon>
        <taxon>Tremellomycetes</taxon>
        <taxon>Filobasidiales</taxon>
        <taxon>Filobasidiaceae</taxon>
        <taxon>Naganishia</taxon>
    </lineage>
</organism>
<keyword evidence="2" id="KW-1185">Reference proteome</keyword>
<reference evidence="1" key="1">
    <citation type="submission" date="2023-04" db="EMBL/GenBank/DDBJ databases">
        <title>Draft Genome sequencing of Naganishia species isolated from polar environments using Oxford Nanopore Technology.</title>
        <authorList>
            <person name="Leo P."/>
            <person name="Venkateswaran K."/>
        </authorList>
    </citation>
    <scope>NUCLEOTIDE SEQUENCE</scope>
    <source>
        <strain evidence="1">MNA-CCFEE 5423</strain>
    </source>
</reference>
<feature type="non-terminal residue" evidence="1">
    <location>
        <position position="1211"/>
    </location>
</feature>
<proteinExistence type="predicted"/>
<name>A0ACC2VMM0_9TREE</name>
<evidence type="ECO:0000313" key="1">
    <source>
        <dbReference type="EMBL" id="KAJ9099866.1"/>
    </source>
</evidence>
<dbReference type="Proteomes" id="UP001227268">
    <property type="component" value="Unassembled WGS sequence"/>
</dbReference>
<comment type="caution">
    <text evidence="1">The sequence shown here is derived from an EMBL/GenBank/DDBJ whole genome shotgun (WGS) entry which is preliminary data.</text>
</comment>
<accession>A0ACC2VMM0</accession>
<dbReference type="EMBL" id="JASBWT010000012">
    <property type="protein sequence ID" value="KAJ9099866.1"/>
    <property type="molecule type" value="Genomic_DNA"/>
</dbReference>
<evidence type="ECO:0000313" key="2">
    <source>
        <dbReference type="Proteomes" id="UP001227268"/>
    </source>
</evidence>
<sequence length="1211" mass="131805">MSFFSVKSGQHQDEYNQARPPQGHPVLLSSNVHQYRENGNGYRSPESISPYRSPAMADDYSPSPSRQFLGAHVSPSPDGTGQSNPGQQVAPGRTNSIVARMEGIEVSSNRREVLSPQEGSAQHHSKERGGLVNGRGNGDVVMQNSHEANARRNFSDGRIGVLPPEAPRTYTSVKLVGDGSFGTVWLCDWASPLAPDPKLSAMQCGAGARQEWIGKRLVAVKRMKRVWEGGWQQASQLGELVSLRDLASHPAIIPLYDAFLLPDTKELYFVFECMEGNLYQLTKSRKGRSLAGGLIASIFHQVVGGLHHIHKSGYFHRDMKPENLLVTTTGLQDYLPIIDPENQVADQAMRRVGITPPERPNPVIEKDVAVIVKLADFGLARSLESAPPYTEYVSTRWYRAPEVLLRSKEYSAPVDLWALGTIMAELVNLKAFFPGQSEVDQVWRICEILGDPSAEYGFDERGRVFGGGEWIRGIKMAKAVGFAFPKKKPAHFAALFPPSTPISLVDCIQELLRYNPKARLTAEDCMNTPYFHLTLPHLRAAVQLPEIPFSKGQPSLSELGSLLRDIDRQRAPVPYAMPINDSVPPRSLPPSHSASPVHGKSAFGGQDGRILPPPTVSPDIRPYYQPPDRPTPYNSAYSLHAASSAENPNPLSASSSQTMLNMPYGRPNRGGASALVDQLRELDLPTDALSTFGRRSEVALQERTTDGTGLPRIVPPPLHHPGDFANAMSPVDRNSNPYNVPAGSTSSISFRSNNSDTQLPAIPAYQRSHLPPHMATPTTLISGQQPVSPYDTASHYSSQHSFDVGSSPMLASLPEDVDMIDASTSPARRPDPHIAAQASSHALPISSKKKKWGLSSVFGGSHDKQQPVIPSANIVSLTSNSSLKRTQSGAKATDRFQSLPVLPPPQIDVGTITDPKKAKKEAEKQAKELERARRDAMERAQKERARAVMQKRSQLEQQRKMAGSKSELEWSHVHGPTVDKRSEAAHSSKTSNTSGTSVPRLNPDSPRPPSLYQQAGSFSSFSVHSAESAQRQKLSEHNLRQTQAIPEIIQDHDPYRAKARRRNDNDDHSTSNYSVPSLINASLLTVDSDPGPGGSRRMYPFDNRAASNSSLGHRYHTGSNTSIDGQLARDFQAHASLAVHPGSGPFASSSSGGYGFIGTSVSGPTTPYGNPSGHAVSAGNGFGRQVHPPIPSLFREHTLSDHGLDGQGNHH</sequence>
<protein>
    <submittedName>
        <fullName evidence="1">Uncharacterized protein</fullName>
    </submittedName>
</protein>
<gene>
    <name evidence="1" type="ORF">QFC21_003870</name>
</gene>